<evidence type="ECO:0000313" key="13">
    <source>
        <dbReference type="Proteomes" id="UP000199412"/>
    </source>
</evidence>
<dbReference type="EMBL" id="FNAP01000003">
    <property type="protein sequence ID" value="SDE12027.1"/>
    <property type="molecule type" value="Genomic_DNA"/>
</dbReference>
<evidence type="ECO:0000256" key="2">
    <source>
        <dbReference type="ARBA" id="ARBA00004370"/>
    </source>
</evidence>
<dbReference type="RefSeq" id="WP_176793423.1">
    <property type="nucleotide sequence ID" value="NZ_FNAP01000003.1"/>
</dbReference>
<evidence type="ECO:0000256" key="9">
    <source>
        <dbReference type="ARBA" id="ARBA00023136"/>
    </source>
</evidence>
<dbReference type="CDD" id="cd00082">
    <property type="entry name" value="HisKA"/>
    <property type="match status" value="1"/>
</dbReference>
<dbReference type="PROSITE" id="PS50839">
    <property type="entry name" value="CHASE"/>
    <property type="match status" value="1"/>
</dbReference>
<dbReference type="InterPro" id="IPR036097">
    <property type="entry name" value="HisK_dim/P_sf"/>
</dbReference>
<keyword evidence="5" id="KW-0808">Transferase</keyword>
<evidence type="ECO:0000256" key="1">
    <source>
        <dbReference type="ARBA" id="ARBA00000085"/>
    </source>
</evidence>
<dbReference type="Gene3D" id="3.30.565.10">
    <property type="entry name" value="Histidine kinase-like ATPase, C-terminal domain"/>
    <property type="match status" value="1"/>
</dbReference>
<dbReference type="PROSITE" id="PS50109">
    <property type="entry name" value="HIS_KIN"/>
    <property type="match status" value="1"/>
</dbReference>
<gene>
    <name evidence="12" type="ORF">SAMN05421720_103254</name>
</gene>
<dbReference type="Pfam" id="PF02518">
    <property type="entry name" value="HATPase_c"/>
    <property type="match status" value="1"/>
</dbReference>
<dbReference type="SUPFAM" id="SSF55874">
    <property type="entry name" value="ATPase domain of HSP90 chaperone/DNA topoisomerase II/histidine kinase"/>
    <property type="match status" value="1"/>
</dbReference>
<dbReference type="InterPro" id="IPR003661">
    <property type="entry name" value="HisK_dim/P_dom"/>
</dbReference>
<dbReference type="InterPro" id="IPR004358">
    <property type="entry name" value="Sig_transdc_His_kin-like_C"/>
</dbReference>
<keyword evidence="7 12" id="KW-0418">Kinase</keyword>
<feature type="domain" description="CHASE" evidence="11">
    <location>
        <begin position="147"/>
        <end position="296"/>
    </location>
</feature>
<sequence length="603" mass="64578">MSVRILRAVSLALVVVAMMIVGYLAWAITATYEHEYVLARHSLARTLTHRIDSVIERTLFMADAVAAMLLASDHVTEAEFAAFVESVNLFGPPEAVRAVGLSVLVDSEQWPALARSLTERQAERAALGYPPLVLAAPPGPAAGAYAAPMLYAESPEGRAGIIGFDMASNAERLETLLASRDAGEARVTAPVRLSQDPRGAPPSILIMKVLAQQIPLAVNTGDAPGVIAVSLTPGRLIGAVLGDGTAAAASQPRVRVEDVTGDAVSRDLYHSPGLGPDSEAFDAVHLPILNRTWRVSFYPPLAGGDGHRTWLVNGLTGVALLVLVALGLVLDSNLRFRVTLQQRVDERTTELTRVNADLRDTARRAEAANVAKSEFLANMSHELRTPLNAIIGFSELMANRVLGPLPETYAEYPDLIGGSGRHLLEIVDNVLDLSLIEAESMKLERERFGMSALVNEVLALLSRTARDKGVSLENGTDALHALFLDRKRIRQTLFNVIGNAVKFTPPGGRVVVRNRCGDGSHRLIIEDTGRGMSAAQIAVALRPFGQVHGDPMTRQHGGAGLGLSLSAEIMRLHGGRLEIHSRPEEGTCVILAFPADADNPAHD</sequence>
<evidence type="ECO:0000313" key="12">
    <source>
        <dbReference type="EMBL" id="SDE12027.1"/>
    </source>
</evidence>
<evidence type="ECO:0000259" key="11">
    <source>
        <dbReference type="PROSITE" id="PS50839"/>
    </source>
</evidence>
<dbReference type="SMART" id="SM01079">
    <property type="entry name" value="CHASE"/>
    <property type="match status" value="1"/>
</dbReference>
<evidence type="ECO:0000256" key="7">
    <source>
        <dbReference type="ARBA" id="ARBA00022777"/>
    </source>
</evidence>
<dbReference type="SMART" id="SM00388">
    <property type="entry name" value="HisKA"/>
    <property type="match status" value="1"/>
</dbReference>
<comment type="subcellular location">
    <subcellularLocation>
        <location evidence="2">Membrane</location>
    </subcellularLocation>
</comment>
<comment type="catalytic activity">
    <reaction evidence="1">
        <text>ATP + protein L-histidine = ADP + protein N-phospho-L-histidine.</text>
        <dbReference type="EC" id="2.7.13.3"/>
    </reaction>
</comment>
<dbReference type="STRING" id="69960.SAMN05421720_103254"/>
<keyword evidence="13" id="KW-1185">Reference proteome</keyword>
<dbReference type="Gene3D" id="1.10.287.130">
    <property type="match status" value="1"/>
</dbReference>
<dbReference type="PANTHER" id="PTHR43047:SF72">
    <property type="entry name" value="OSMOSENSING HISTIDINE PROTEIN KINASE SLN1"/>
    <property type="match status" value="1"/>
</dbReference>
<dbReference type="PRINTS" id="PR00344">
    <property type="entry name" value="BCTRLSENSOR"/>
</dbReference>
<dbReference type="InterPro" id="IPR005467">
    <property type="entry name" value="His_kinase_dom"/>
</dbReference>
<dbReference type="GO" id="GO:0009927">
    <property type="term" value="F:histidine phosphotransfer kinase activity"/>
    <property type="evidence" value="ECO:0007669"/>
    <property type="project" value="TreeGrafter"/>
</dbReference>
<name>A0A1G7AC33_9PROT</name>
<dbReference type="EC" id="2.7.13.3" evidence="3"/>
<dbReference type="Pfam" id="PF03924">
    <property type="entry name" value="CHASE"/>
    <property type="match status" value="1"/>
</dbReference>
<evidence type="ECO:0000259" key="10">
    <source>
        <dbReference type="PROSITE" id="PS50109"/>
    </source>
</evidence>
<dbReference type="Proteomes" id="UP000199412">
    <property type="component" value="Unassembled WGS sequence"/>
</dbReference>
<protein>
    <recommendedName>
        <fullName evidence="3">histidine kinase</fullName>
        <ecNumber evidence="3">2.7.13.3</ecNumber>
    </recommendedName>
</protein>
<dbReference type="Pfam" id="PF00512">
    <property type="entry name" value="HisKA"/>
    <property type="match status" value="1"/>
</dbReference>
<dbReference type="GO" id="GO:0005886">
    <property type="term" value="C:plasma membrane"/>
    <property type="evidence" value="ECO:0007669"/>
    <property type="project" value="TreeGrafter"/>
</dbReference>
<dbReference type="AlphaFoldDB" id="A0A1G7AC33"/>
<dbReference type="PANTHER" id="PTHR43047">
    <property type="entry name" value="TWO-COMPONENT HISTIDINE PROTEIN KINASE"/>
    <property type="match status" value="1"/>
</dbReference>
<evidence type="ECO:0000256" key="5">
    <source>
        <dbReference type="ARBA" id="ARBA00022679"/>
    </source>
</evidence>
<reference evidence="12 13" key="1">
    <citation type="submission" date="2016-10" db="EMBL/GenBank/DDBJ databases">
        <authorList>
            <person name="de Groot N.N."/>
        </authorList>
    </citation>
    <scope>NUCLEOTIDE SEQUENCE [LARGE SCALE GENOMIC DNA]</scope>
    <source>
        <strain evidence="12 13">ATCC 700224</strain>
    </source>
</reference>
<keyword evidence="6" id="KW-0812">Transmembrane</keyword>
<evidence type="ECO:0000256" key="3">
    <source>
        <dbReference type="ARBA" id="ARBA00012438"/>
    </source>
</evidence>
<keyword evidence="8" id="KW-1133">Transmembrane helix</keyword>
<dbReference type="Gene3D" id="3.30.450.350">
    <property type="entry name" value="CHASE domain"/>
    <property type="match status" value="1"/>
</dbReference>
<dbReference type="GO" id="GO:0000155">
    <property type="term" value="F:phosphorelay sensor kinase activity"/>
    <property type="evidence" value="ECO:0007669"/>
    <property type="project" value="InterPro"/>
</dbReference>
<keyword evidence="9" id="KW-0472">Membrane</keyword>
<evidence type="ECO:0000256" key="6">
    <source>
        <dbReference type="ARBA" id="ARBA00022692"/>
    </source>
</evidence>
<feature type="domain" description="Histidine kinase" evidence="10">
    <location>
        <begin position="378"/>
        <end position="597"/>
    </location>
</feature>
<dbReference type="InterPro" id="IPR042240">
    <property type="entry name" value="CHASE_sf"/>
</dbReference>
<evidence type="ECO:0000256" key="4">
    <source>
        <dbReference type="ARBA" id="ARBA00022553"/>
    </source>
</evidence>
<proteinExistence type="predicted"/>
<dbReference type="InterPro" id="IPR036890">
    <property type="entry name" value="HATPase_C_sf"/>
</dbReference>
<keyword evidence="4" id="KW-0597">Phosphoprotein</keyword>
<dbReference type="InterPro" id="IPR006189">
    <property type="entry name" value="CHASE_dom"/>
</dbReference>
<organism evidence="12 13">
    <name type="scientific">Rhodospira trueperi</name>
    <dbReference type="NCBI Taxonomy" id="69960"/>
    <lineage>
        <taxon>Bacteria</taxon>
        <taxon>Pseudomonadati</taxon>
        <taxon>Pseudomonadota</taxon>
        <taxon>Alphaproteobacteria</taxon>
        <taxon>Rhodospirillales</taxon>
        <taxon>Rhodospirillaceae</taxon>
        <taxon>Rhodospira</taxon>
    </lineage>
</organism>
<dbReference type="SMART" id="SM00387">
    <property type="entry name" value="HATPase_c"/>
    <property type="match status" value="1"/>
</dbReference>
<dbReference type="InterPro" id="IPR003594">
    <property type="entry name" value="HATPase_dom"/>
</dbReference>
<accession>A0A1G7AC33</accession>
<dbReference type="SUPFAM" id="SSF47384">
    <property type="entry name" value="Homodimeric domain of signal transducing histidine kinase"/>
    <property type="match status" value="1"/>
</dbReference>
<evidence type="ECO:0000256" key="8">
    <source>
        <dbReference type="ARBA" id="ARBA00022989"/>
    </source>
</evidence>